<feature type="region of interest" description="Disordered" evidence="1">
    <location>
        <begin position="50"/>
        <end position="72"/>
    </location>
</feature>
<feature type="region of interest" description="Disordered" evidence="1">
    <location>
        <begin position="105"/>
        <end position="181"/>
    </location>
</feature>
<feature type="compositionally biased region" description="Low complexity" evidence="1">
    <location>
        <begin position="50"/>
        <end position="65"/>
    </location>
</feature>
<organism evidence="2 3">
    <name type="scientific">Actinomadura viridis</name>
    <dbReference type="NCBI Taxonomy" id="58110"/>
    <lineage>
        <taxon>Bacteria</taxon>
        <taxon>Bacillati</taxon>
        <taxon>Actinomycetota</taxon>
        <taxon>Actinomycetes</taxon>
        <taxon>Streptosporangiales</taxon>
        <taxon>Thermomonosporaceae</taxon>
        <taxon>Actinomadura</taxon>
    </lineage>
</organism>
<dbReference type="Proteomes" id="UP000614047">
    <property type="component" value="Unassembled WGS sequence"/>
</dbReference>
<sequence length="181" mass="19413">MILIDPKRVELIQYRGVPHLLQPIITAPRRPPRPWSGWWARCPATTTCSRATTSATSTSRAPRSSWAPTTRCFSPRGTSAPIHLQGNYVSDQEIKTIVGHCKKQPLNAPGAATTHHAPTPPPKTTAAVEKDLTVPQPLSPITGNAELAATPNNTNEIEPDPTDDTPVPTPTSTPEPTGPTN</sequence>
<dbReference type="AlphaFoldDB" id="A0A931DJF9"/>
<comment type="caution">
    <text evidence="2">The sequence shown here is derived from an EMBL/GenBank/DDBJ whole genome shotgun (WGS) entry which is preliminary data.</text>
</comment>
<accession>A0A931DJF9</accession>
<evidence type="ECO:0000313" key="2">
    <source>
        <dbReference type="EMBL" id="MBG6088095.1"/>
    </source>
</evidence>
<feature type="compositionally biased region" description="Low complexity" evidence="1">
    <location>
        <begin position="108"/>
        <end position="117"/>
    </location>
</feature>
<reference evidence="2" key="1">
    <citation type="submission" date="2020-11" db="EMBL/GenBank/DDBJ databases">
        <title>Sequencing the genomes of 1000 actinobacteria strains.</title>
        <authorList>
            <person name="Klenk H.-P."/>
        </authorList>
    </citation>
    <scope>NUCLEOTIDE SEQUENCE</scope>
    <source>
        <strain evidence="2">DSM 43175</strain>
    </source>
</reference>
<dbReference type="EMBL" id="JADOUA010000001">
    <property type="protein sequence ID" value="MBG6088095.1"/>
    <property type="molecule type" value="Genomic_DNA"/>
</dbReference>
<protein>
    <submittedName>
        <fullName evidence="2">DNA segregation ATPase FtsK/SpoIIIE-like protein</fullName>
    </submittedName>
</protein>
<proteinExistence type="predicted"/>
<evidence type="ECO:0000256" key="1">
    <source>
        <dbReference type="SAM" id="MobiDB-lite"/>
    </source>
</evidence>
<feature type="compositionally biased region" description="Pro residues" evidence="1">
    <location>
        <begin position="167"/>
        <end position="181"/>
    </location>
</feature>
<name>A0A931DJF9_9ACTN</name>
<evidence type="ECO:0000313" key="3">
    <source>
        <dbReference type="Proteomes" id="UP000614047"/>
    </source>
</evidence>
<keyword evidence="3" id="KW-1185">Reference proteome</keyword>
<gene>
    <name evidence="2" type="ORF">IW256_002208</name>
</gene>